<dbReference type="Proteomes" id="UP001056386">
    <property type="component" value="Plasmid unnamed1"/>
</dbReference>
<proteinExistence type="inferred from homology"/>
<dbReference type="AlphaFoldDB" id="A0AAQ0BUU4"/>
<dbReference type="NCBIfam" id="TIGR01428">
    <property type="entry name" value="HAD_type_II"/>
    <property type="match status" value="1"/>
</dbReference>
<dbReference type="Proteomes" id="UP000594892">
    <property type="component" value="Plasmid unnamed1"/>
</dbReference>
<evidence type="ECO:0000256" key="2">
    <source>
        <dbReference type="ARBA" id="ARBA00022801"/>
    </source>
</evidence>
<reference evidence="4 6" key="1">
    <citation type="submission" date="2020-12" db="EMBL/GenBank/DDBJ databases">
        <title>FDA dAtabase for Regulatory Grade micrObial Sequences (FDA-ARGOS): Supporting development and validation of Infectious Disease Dx tests.</title>
        <authorList>
            <person name="Minogue T."/>
            <person name="Wolcott M."/>
            <person name="Wasieloski L."/>
            <person name="Aguilar W."/>
            <person name="Moore D."/>
            <person name="Jaissle J."/>
            <person name="Tallon L."/>
            <person name="Sadzewicz L."/>
            <person name="Zhao X."/>
            <person name="Boylan J."/>
            <person name="Ott S."/>
            <person name="Bowen H."/>
            <person name="Vavikolanu K."/>
            <person name="Mehta A."/>
            <person name="Aluvathingal J."/>
            <person name="Nadendla S."/>
            <person name="Yan Y."/>
            <person name="Sichtig H."/>
        </authorList>
    </citation>
    <scope>NUCLEOTIDE SEQUENCE [LARGE SCALE GENOMIC DNA]</scope>
    <source>
        <strain evidence="4 6">FDAARGOS_949</strain>
        <plasmid evidence="4 6">unnamed1</plasmid>
    </source>
</reference>
<dbReference type="EMBL" id="CP099584">
    <property type="protein sequence ID" value="USS44185.1"/>
    <property type="molecule type" value="Genomic_DNA"/>
</dbReference>
<dbReference type="EMBL" id="CP065602">
    <property type="protein sequence ID" value="QPQ94689.1"/>
    <property type="molecule type" value="Genomic_DNA"/>
</dbReference>
<dbReference type="PANTHER" id="PTHR43316:SF3">
    <property type="entry name" value="HALOACID DEHALOGENASE, TYPE II (AFU_ORTHOLOGUE AFUA_2G07750)-RELATED"/>
    <property type="match status" value="1"/>
</dbReference>
<keyword evidence="7" id="KW-1185">Reference proteome</keyword>
<evidence type="ECO:0000313" key="7">
    <source>
        <dbReference type="Proteomes" id="UP001056386"/>
    </source>
</evidence>
<evidence type="ECO:0000313" key="4">
    <source>
        <dbReference type="EMBL" id="QPQ94689.1"/>
    </source>
</evidence>
<dbReference type="PANTHER" id="PTHR43316">
    <property type="entry name" value="HYDROLASE, HALOACID DELAHOGENASE-RELATED"/>
    <property type="match status" value="1"/>
</dbReference>
<dbReference type="Pfam" id="PF00702">
    <property type="entry name" value="Hydrolase"/>
    <property type="match status" value="1"/>
</dbReference>
<reference evidence="5" key="2">
    <citation type="submission" date="2022-06" db="EMBL/GenBank/DDBJ databases">
        <title>Draft genome sequence of Burkholderia glumae strain GR20004 isolated from rice panicle showing bacterial panicle blight.</title>
        <authorList>
            <person name="Choi S.Y."/>
            <person name="Lee Y.H."/>
        </authorList>
    </citation>
    <scope>NUCLEOTIDE SEQUENCE</scope>
    <source>
        <strain evidence="5">GR20004</strain>
        <plasmid evidence="5">unnamed1</plasmid>
    </source>
</reference>
<keyword evidence="4" id="KW-0614">Plasmid</keyword>
<geneLocation type="plasmid" evidence="6 7">
    <name>unnamed1</name>
</geneLocation>
<evidence type="ECO:0000256" key="3">
    <source>
        <dbReference type="RuleBase" id="RU368077"/>
    </source>
</evidence>
<dbReference type="GO" id="GO:0018784">
    <property type="term" value="F:(S)-2-haloacid dehalogenase activity"/>
    <property type="evidence" value="ECO:0007669"/>
    <property type="project" value="UniProtKB-UniRule"/>
</dbReference>
<dbReference type="Gene3D" id="1.10.150.240">
    <property type="entry name" value="Putative phosphatase, domain 2"/>
    <property type="match status" value="1"/>
</dbReference>
<evidence type="ECO:0000313" key="6">
    <source>
        <dbReference type="Proteomes" id="UP000594892"/>
    </source>
</evidence>
<dbReference type="NCBIfam" id="TIGR01493">
    <property type="entry name" value="HAD-SF-IA-v2"/>
    <property type="match status" value="1"/>
</dbReference>
<dbReference type="InterPro" id="IPR051540">
    <property type="entry name" value="S-2-haloacid_dehalogenase"/>
</dbReference>
<dbReference type="SUPFAM" id="SSF56784">
    <property type="entry name" value="HAD-like"/>
    <property type="match status" value="1"/>
</dbReference>
<dbReference type="SFLD" id="SFLDG01129">
    <property type="entry name" value="C1.5:_HAD__Beta-PGM__Phosphata"/>
    <property type="match status" value="1"/>
</dbReference>
<dbReference type="InterPro" id="IPR006328">
    <property type="entry name" value="2-HAD"/>
</dbReference>
<organism evidence="4 6">
    <name type="scientific">Burkholderia glumae</name>
    <name type="common">Pseudomonas glumae</name>
    <dbReference type="NCBI Taxonomy" id="337"/>
    <lineage>
        <taxon>Bacteria</taxon>
        <taxon>Pseudomonadati</taxon>
        <taxon>Pseudomonadota</taxon>
        <taxon>Betaproteobacteria</taxon>
        <taxon>Burkholderiales</taxon>
        <taxon>Burkholderiaceae</taxon>
        <taxon>Burkholderia</taxon>
    </lineage>
</organism>
<name>A0AAQ0BUU4_BURGL</name>
<comment type="catalytic activity">
    <reaction evidence="3">
        <text>an (S)-2-haloacid + H2O = a (2R)-2-hydroxycarboxylate + a halide anion + H(+)</text>
        <dbReference type="Rhea" id="RHEA:11192"/>
        <dbReference type="ChEBI" id="CHEBI:15377"/>
        <dbReference type="ChEBI" id="CHEBI:15378"/>
        <dbReference type="ChEBI" id="CHEBI:16042"/>
        <dbReference type="ChEBI" id="CHEBI:58314"/>
        <dbReference type="ChEBI" id="CHEBI:137405"/>
        <dbReference type="EC" id="3.8.1.2"/>
    </reaction>
</comment>
<dbReference type="Gene3D" id="3.40.50.1000">
    <property type="entry name" value="HAD superfamily/HAD-like"/>
    <property type="match status" value="1"/>
</dbReference>
<dbReference type="EC" id="3.8.1.2" evidence="3"/>
<evidence type="ECO:0000256" key="1">
    <source>
        <dbReference type="ARBA" id="ARBA00008106"/>
    </source>
</evidence>
<sequence>MSARSSRRRILVFDVNETLLDIEVLHPFFARVFGDAGTMRQWFAELILYSEALSLSGRYVEFGTLSVAVLRMVAEIRKVTLMPADVEQFAATMRTLPPHRDVPEALNRLAAAGFRMVTLTNSTSHAGQAVLDSAGLTRYFERLFSVDEVKRFKPDREVYVHVANELAVRPEQLRLIAAHTWDTLGAMAAGYAAALVARPGNAPLPVGEQPDIVAPDLVTVADRIIATDIE</sequence>
<dbReference type="InterPro" id="IPR023198">
    <property type="entry name" value="PGP-like_dom2"/>
</dbReference>
<dbReference type="CDD" id="cd02588">
    <property type="entry name" value="HAD_L2-DEX"/>
    <property type="match status" value="1"/>
</dbReference>
<dbReference type="InterPro" id="IPR036412">
    <property type="entry name" value="HAD-like_sf"/>
</dbReference>
<gene>
    <name evidence="4" type="ORF">I6H06_29195</name>
    <name evidence="5" type="ORF">NFI99_12940</name>
</gene>
<comment type="similarity">
    <text evidence="1 3">Belongs to the HAD-like hydrolase superfamily. S-2-haloalkanoic acid dehalogenase family.</text>
</comment>
<keyword evidence="2 3" id="KW-0378">Hydrolase</keyword>
<comment type="function">
    <text evidence="3">Catalyzes the hydrolytic dehalogenation of small (S)-2-haloalkanoic acids to yield the corresponding (R)-2-hydroxyalkanoic acids.</text>
</comment>
<evidence type="ECO:0000313" key="5">
    <source>
        <dbReference type="EMBL" id="USS44185.1"/>
    </source>
</evidence>
<dbReference type="InterPro" id="IPR023214">
    <property type="entry name" value="HAD_sf"/>
</dbReference>
<dbReference type="RefSeq" id="WP_012732776.1">
    <property type="nucleotide sequence ID" value="NZ_CP021076.1"/>
</dbReference>
<dbReference type="SFLD" id="SFLDS00003">
    <property type="entry name" value="Haloacid_Dehalogenase"/>
    <property type="match status" value="1"/>
</dbReference>
<accession>A0AAQ0BUU4</accession>
<dbReference type="GeneID" id="45693220"/>
<dbReference type="InterPro" id="IPR006439">
    <property type="entry name" value="HAD-SF_hydro_IA"/>
</dbReference>
<protein>
    <recommendedName>
        <fullName evidence="3">(S)-2-haloacid dehalogenase</fullName>
        <ecNumber evidence="3">3.8.1.2</ecNumber>
    </recommendedName>
    <alternativeName>
        <fullName evidence="3">2-haloalkanoic acid dehalogenase</fullName>
    </alternativeName>
    <alternativeName>
        <fullName evidence="3">Halocarboxylic acid halidohydrolase</fullName>
    </alternativeName>
    <alternativeName>
        <fullName evidence="3">L-2-haloacid dehalogenase</fullName>
    </alternativeName>
</protein>